<reference evidence="2" key="1">
    <citation type="journal article" date="2017" name="bioRxiv">
        <title>Conservation of a gene cluster reveals novel cercosporin biosynthetic mechanisms and extends production to the genus Colletotrichum.</title>
        <authorList>
            <person name="de Jonge R."/>
            <person name="Ebert M.K."/>
            <person name="Huitt-Roehl C.R."/>
            <person name="Pal P."/>
            <person name="Suttle J.C."/>
            <person name="Spanner R.E."/>
            <person name="Neubauer J.D."/>
            <person name="Jurick W.M.II."/>
            <person name="Stott K.A."/>
            <person name="Secor G.A."/>
            <person name="Thomma B.P.H.J."/>
            <person name="Van de Peer Y."/>
            <person name="Townsend C.A."/>
            <person name="Bolton M.D."/>
        </authorList>
    </citation>
    <scope>NUCLEOTIDE SEQUENCE [LARGE SCALE GENOMIC DNA]</scope>
    <source>
        <strain evidence="2">CBS538.71</strain>
    </source>
</reference>
<name>A0A2S6BRJ4_9PEZI</name>
<dbReference type="Proteomes" id="UP000237631">
    <property type="component" value="Unassembled WGS sequence"/>
</dbReference>
<dbReference type="EMBL" id="PNEN01001792">
    <property type="protein sequence ID" value="PPJ50107.1"/>
    <property type="molecule type" value="Genomic_DNA"/>
</dbReference>
<dbReference type="InterPro" id="IPR043129">
    <property type="entry name" value="ATPase_NBD"/>
</dbReference>
<dbReference type="OrthoDB" id="3630997at2759"/>
<dbReference type="STRING" id="357750.A0A2S6BRJ4"/>
<proteinExistence type="predicted"/>
<dbReference type="CDD" id="cd10170">
    <property type="entry name" value="ASKHA_NBD_HSP70"/>
    <property type="match status" value="1"/>
</dbReference>
<dbReference type="SUPFAM" id="SSF53067">
    <property type="entry name" value="Actin-like ATPase domain"/>
    <property type="match status" value="1"/>
</dbReference>
<comment type="caution">
    <text evidence="1">The sequence shown here is derived from an EMBL/GenBank/DDBJ whole genome shotgun (WGS) entry which is preliminary data.</text>
</comment>
<dbReference type="PANTHER" id="PTHR14187:SF5">
    <property type="entry name" value="HEAT SHOCK 70 KDA PROTEIN 12A"/>
    <property type="match status" value="1"/>
</dbReference>
<gene>
    <name evidence="1" type="ORF">CBER1_04833</name>
</gene>
<accession>A0A2S6BRJ4</accession>
<organism evidence="1 2">
    <name type="scientific">Cercospora berteroae</name>
    <dbReference type="NCBI Taxonomy" id="357750"/>
    <lineage>
        <taxon>Eukaryota</taxon>
        <taxon>Fungi</taxon>
        <taxon>Dikarya</taxon>
        <taxon>Ascomycota</taxon>
        <taxon>Pezizomycotina</taxon>
        <taxon>Dothideomycetes</taxon>
        <taxon>Dothideomycetidae</taxon>
        <taxon>Mycosphaerellales</taxon>
        <taxon>Mycosphaerellaceae</taxon>
        <taxon>Cercospora</taxon>
    </lineage>
</organism>
<protein>
    <submittedName>
        <fullName evidence="1">Uncharacterized protein</fullName>
    </submittedName>
</protein>
<evidence type="ECO:0000313" key="2">
    <source>
        <dbReference type="Proteomes" id="UP000237631"/>
    </source>
</evidence>
<keyword evidence="2" id="KW-1185">Reference proteome</keyword>
<evidence type="ECO:0000313" key="1">
    <source>
        <dbReference type="EMBL" id="PPJ50107.1"/>
    </source>
</evidence>
<dbReference type="Gene3D" id="3.30.420.40">
    <property type="match status" value="2"/>
</dbReference>
<dbReference type="AlphaFoldDB" id="A0A2S6BRJ4"/>
<sequence>MATEGAGQPVLRIAFDFGTSKNAVATHIAVPGQNFSETDVRDVIFKANFTTALQQIALHGDKIISGHELQTMLGRSQIEYEKVISFLKVAFYKNHAESSLAKQAMEKVEPLKEVLIKEHPKWETIRDMPVELFISVPGMWLPPGNRSILEAAHLAGFSKVELVYEPQTTAAFYVHNLAPRAGFWVAHDEILIFDAGGGTSDLVLYELQTDDNTGFQLQLKAVGEPLGELCSSEFINQNFLSWLDAALELEGFDKSTLLAELKCSAAEFAYQANEDFNRHKENFDPYSNKVRIVRIAGNLGCARKDFSVQLSNNMSLVTKW</sequence>
<dbReference type="PANTHER" id="PTHR14187">
    <property type="entry name" value="ALPHA KINASE/ELONGATION FACTOR 2 KINASE"/>
    <property type="match status" value="1"/>
</dbReference>